<evidence type="ECO:0000313" key="5">
    <source>
        <dbReference type="Proteomes" id="UP000447876"/>
    </source>
</evidence>
<proteinExistence type="predicted"/>
<dbReference type="InterPro" id="IPR042000">
    <property type="entry name" value="Sortase_D_2"/>
</dbReference>
<evidence type="ECO:0000256" key="2">
    <source>
        <dbReference type="PIRSR" id="PIRSR605754-1"/>
    </source>
</evidence>
<dbReference type="SUPFAM" id="SSF63817">
    <property type="entry name" value="Sortase"/>
    <property type="match status" value="1"/>
</dbReference>
<comment type="caution">
    <text evidence="4">The sequence shown here is derived from an EMBL/GenBank/DDBJ whole genome shotgun (WGS) entry which is preliminary data.</text>
</comment>
<dbReference type="EMBL" id="WNZW01000006">
    <property type="protein sequence ID" value="MUG46577.1"/>
    <property type="molecule type" value="Genomic_DNA"/>
</dbReference>
<dbReference type="OrthoDB" id="154054at2"/>
<protein>
    <submittedName>
        <fullName evidence="4">Sortase</fullName>
    </submittedName>
</protein>
<keyword evidence="1" id="KW-0378">Hydrolase</keyword>
<dbReference type="Pfam" id="PF04203">
    <property type="entry name" value="Sortase"/>
    <property type="match status" value="1"/>
</dbReference>
<evidence type="ECO:0000313" key="4">
    <source>
        <dbReference type="EMBL" id="MUG46577.1"/>
    </source>
</evidence>
<accession>A0A7X2Z2U3</accession>
<feature type="region of interest" description="Disordered" evidence="3">
    <location>
        <begin position="68"/>
        <end position="95"/>
    </location>
</feature>
<organism evidence="4 5">
    <name type="scientific">Paenibacillus woosongensis</name>
    <dbReference type="NCBI Taxonomy" id="307580"/>
    <lineage>
        <taxon>Bacteria</taxon>
        <taxon>Bacillati</taxon>
        <taxon>Bacillota</taxon>
        <taxon>Bacilli</taxon>
        <taxon>Bacillales</taxon>
        <taxon>Paenibacillaceae</taxon>
        <taxon>Paenibacillus</taxon>
    </lineage>
</organism>
<sequence>MKKMISYTLIVLGLLTMLYPKANEYYENAQTQELLEAIDSSTKSGYSDIAIDPRLLLEYKDVSRTLEEMPDTEDTGDNINEQIPHGEQEKVASTSETNSKKAIAVIKIAKIKLNLPVLEGATQTNMKYAAAHLKETDPIGDSGNAAIAAHRARTKGRLFNRLNEIEVGDEIVVEVGSKSYVYETDKISIVKPTDVSVLKKDPNNKAVLTLITCDPLVNPTHRLIVRAQLKETIL</sequence>
<dbReference type="GO" id="GO:0016787">
    <property type="term" value="F:hydrolase activity"/>
    <property type="evidence" value="ECO:0007669"/>
    <property type="project" value="UniProtKB-KW"/>
</dbReference>
<dbReference type="InterPro" id="IPR005754">
    <property type="entry name" value="Sortase"/>
</dbReference>
<dbReference type="Proteomes" id="UP000447876">
    <property type="component" value="Unassembled WGS sequence"/>
</dbReference>
<evidence type="ECO:0000256" key="3">
    <source>
        <dbReference type="SAM" id="MobiDB-lite"/>
    </source>
</evidence>
<dbReference type="CDD" id="cd06166">
    <property type="entry name" value="Sortase_D_2"/>
    <property type="match status" value="1"/>
</dbReference>
<name>A0A7X2Z2U3_9BACL</name>
<dbReference type="RefSeq" id="WP_155611946.1">
    <property type="nucleotide sequence ID" value="NZ_WNZW01000006.1"/>
</dbReference>
<dbReference type="InterPro" id="IPR023365">
    <property type="entry name" value="Sortase_dom-sf"/>
</dbReference>
<dbReference type="NCBIfam" id="TIGR01076">
    <property type="entry name" value="sortase_fam"/>
    <property type="match status" value="1"/>
</dbReference>
<reference evidence="4 5" key="1">
    <citation type="submission" date="2019-11" db="EMBL/GenBank/DDBJ databases">
        <title>Draft genome sequences of five Paenibacillus species of dairy origin.</title>
        <authorList>
            <person name="Olajide A.M."/>
            <person name="Chen S."/>
            <person name="Lapointe G."/>
        </authorList>
    </citation>
    <scope>NUCLEOTIDE SEQUENCE [LARGE SCALE GENOMIC DNA]</scope>
    <source>
        <strain evidence="4 5">12CR55</strain>
    </source>
</reference>
<gene>
    <name evidence="4" type="ORF">GNP95_16435</name>
</gene>
<dbReference type="AlphaFoldDB" id="A0A7X2Z2U3"/>
<evidence type="ECO:0000256" key="1">
    <source>
        <dbReference type="ARBA" id="ARBA00022801"/>
    </source>
</evidence>
<dbReference type="Gene3D" id="2.40.260.10">
    <property type="entry name" value="Sortase"/>
    <property type="match status" value="1"/>
</dbReference>
<feature type="active site" description="Proton donor/acceptor" evidence="2">
    <location>
        <position position="150"/>
    </location>
</feature>
<feature type="active site" description="Acyl-thioester intermediate" evidence="2">
    <location>
        <position position="213"/>
    </location>
</feature>